<feature type="compositionally biased region" description="Pro residues" evidence="1">
    <location>
        <begin position="40"/>
        <end position="61"/>
    </location>
</feature>
<sequence>MLLGRSIRLAVPAVAAALLLCLYRTGPRAQATTRRAPERSPLPRPRLTPPPAPSPRPPPCDPHGQCVSVAELARQFAVDNTLVVTFGNDRQQHFSVNWVAYMQRLGVRGLLVGMMNMNASMPSYDGLARQLRARGVGVYLVNSREVALRPQGGRWFHVIPLLRTGCRVVLSDSDAVWLRDPRPYLKRLERLHPRMDFSVSTDAQDWTDGRRLDGAGSNDPRPSRRGAESDADADLDIENFPHCWWSMNIGIMHFPPGPREGEARRGALLAIEEAMRHMSSDPLFWKRGWHYVDQGPMNFRWKLGAGVDPSHNASWRWRRPLHAVRDQSGRRLCGMVNGSVVAGILPAAQFCNGQTYSVFDLPRLHKVAPFVVHAVWIREQREVNKLMRLREAMLWRDPPEWYSAASPQENISAAGASAARHAPSVGASIPAAGFITYTPQISPELLEVPRIIRGALPLHHLRLIHVQLEQLRNALFIARTLGRALVLPHLQASCSCEIGFWPNHIDEGCTAGDHKMLRLPYVCPIDHYLDPAALAKSPFAHRERTFFSNGHTPPTLFATRQSVQVCSPPYNDCNRSHATAGNTVWLQPDPTMAQLRTALRSVSGARVIDFDDVRHAFGGFDNDRIAHSWHSDAQALLSSWCCTANPQFKRRAGLVPYLLPPHPGQSQWRGDPLLRWVAAAIATSFSESNDTEFSEKFNFSNR</sequence>
<gene>
    <name evidence="4" type="ORF">AB1Y20_007580</name>
</gene>
<comment type="caution">
    <text evidence="4">The sequence shown here is derived from an EMBL/GenBank/DDBJ whole genome shotgun (WGS) entry which is preliminary data.</text>
</comment>
<dbReference type="AlphaFoldDB" id="A0AB34IYC2"/>
<accession>A0AB34IYC2</accession>
<dbReference type="InterPro" id="IPR005069">
    <property type="entry name" value="Nucl-diP-sugar_transferase"/>
</dbReference>
<dbReference type="Pfam" id="PF03407">
    <property type="entry name" value="Nucleotid_trans"/>
    <property type="match status" value="1"/>
</dbReference>
<dbReference type="PANTHER" id="PTHR46936:SF1">
    <property type="entry name" value="ARABINOSYLTRANSFERASE XEG113"/>
    <property type="match status" value="1"/>
</dbReference>
<reference evidence="4 5" key="1">
    <citation type="journal article" date="2024" name="Science">
        <title>Giant polyketide synthase enzymes in the biosynthesis of giant marine polyether toxins.</title>
        <authorList>
            <person name="Fallon T.R."/>
            <person name="Shende V.V."/>
            <person name="Wierzbicki I.H."/>
            <person name="Pendleton A.L."/>
            <person name="Watervoot N.F."/>
            <person name="Auber R.P."/>
            <person name="Gonzalez D.J."/>
            <person name="Wisecaver J.H."/>
            <person name="Moore B.S."/>
        </authorList>
    </citation>
    <scope>NUCLEOTIDE SEQUENCE [LARGE SCALE GENOMIC DNA]</scope>
    <source>
        <strain evidence="4 5">12B1</strain>
    </source>
</reference>
<protein>
    <recommendedName>
        <fullName evidence="3">Nucleotide-diphospho-sugar transferase domain-containing protein</fullName>
    </recommendedName>
</protein>
<evidence type="ECO:0000313" key="4">
    <source>
        <dbReference type="EMBL" id="KAL1507978.1"/>
    </source>
</evidence>
<dbReference type="GO" id="GO:0052636">
    <property type="term" value="F:arabinosyltransferase activity"/>
    <property type="evidence" value="ECO:0007669"/>
    <property type="project" value="TreeGrafter"/>
</dbReference>
<evidence type="ECO:0000313" key="5">
    <source>
        <dbReference type="Proteomes" id="UP001515480"/>
    </source>
</evidence>
<evidence type="ECO:0000256" key="1">
    <source>
        <dbReference type="SAM" id="MobiDB-lite"/>
    </source>
</evidence>
<organism evidence="4 5">
    <name type="scientific">Prymnesium parvum</name>
    <name type="common">Toxic golden alga</name>
    <dbReference type="NCBI Taxonomy" id="97485"/>
    <lineage>
        <taxon>Eukaryota</taxon>
        <taxon>Haptista</taxon>
        <taxon>Haptophyta</taxon>
        <taxon>Prymnesiophyceae</taxon>
        <taxon>Prymnesiales</taxon>
        <taxon>Prymnesiaceae</taxon>
        <taxon>Prymnesium</taxon>
    </lineage>
</organism>
<keyword evidence="5" id="KW-1185">Reference proteome</keyword>
<dbReference type="PANTHER" id="PTHR46936">
    <property type="entry name" value="ARABINOSYLTRANSFERASE XEG113"/>
    <property type="match status" value="1"/>
</dbReference>
<feature type="chain" id="PRO_5044321491" description="Nucleotide-diphospho-sugar transferase domain-containing protein" evidence="2">
    <location>
        <begin position="32"/>
        <end position="702"/>
    </location>
</feature>
<feature type="signal peptide" evidence="2">
    <location>
        <begin position="1"/>
        <end position="31"/>
    </location>
</feature>
<evidence type="ECO:0000256" key="2">
    <source>
        <dbReference type="SAM" id="SignalP"/>
    </source>
</evidence>
<feature type="region of interest" description="Disordered" evidence="1">
    <location>
        <begin position="30"/>
        <end position="62"/>
    </location>
</feature>
<evidence type="ECO:0000259" key="3">
    <source>
        <dbReference type="Pfam" id="PF03407"/>
    </source>
</evidence>
<keyword evidence="2" id="KW-0732">Signal</keyword>
<name>A0AB34IYC2_PRYPA</name>
<feature type="domain" description="Nucleotide-diphospho-sugar transferase" evidence="3">
    <location>
        <begin position="160"/>
        <end position="389"/>
    </location>
</feature>
<dbReference type="GO" id="GO:0005794">
    <property type="term" value="C:Golgi apparatus"/>
    <property type="evidence" value="ECO:0007669"/>
    <property type="project" value="TreeGrafter"/>
</dbReference>
<feature type="region of interest" description="Disordered" evidence="1">
    <location>
        <begin position="208"/>
        <end position="232"/>
    </location>
</feature>
<dbReference type="Proteomes" id="UP001515480">
    <property type="component" value="Unassembled WGS sequence"/>
</dbReference>
<dbReference type="InterPro" id="IPR053250">
    <property type="entry name" value="Glycosyltransferase_77"/>
</dbReference>
<proteinExistence type="predicted"/>
<dbReference type="EMBL" id="JBGBPQ010000017">
    <property type="protein sequence ID" value="KAL1507978.1"/>
    <property type="molecule type" value="Genomic_DNA"/>
</dbReference>